<dbReference type="EMBL" id="JAPESX010001024">
    <property type="protein sequence ID" value="KAJ8118283.1"/>
    <property type="molecule type" value="Genomic_DNA"/>
</dbReference>
<dbReference type="Proteomes" id="UP001153334">
    <property type="component" value="Unassembled WGS sequence"/>
</dbReference>
<sequence>MANNGTTPRELCSYCERVPLNIQQVRNAEKETIKRFTEGHTKSKVTEWDIGTLGWVWRSNCKLCRFVRAIFYEDERTTQLPGRRWENPETPLSIQWTKGNFGLDCFTVEIDFRVDAAFCLMPSTSQSIDFGRLRAWIDKSHHSKLIQDAYPKLHVLRLIDVRDMCIVETNTVHPYVALSYVWGSAVSLRLTTSNKADFIQPGALRQHQYSLPRTINDAIFLVQRIGERYLWCDALCLLQDDPDDVSRGVKTMDLVYERAELTIVAACGHSADAGLPGWRGKIDFETIDRDLNKWLDTSTWIVWYKRSPRGVLSLIWDKSATSDFPYDDNKFVSYRKRRAFQSPVALPFATSRTQPTESLRRVTTAVPKYPMLQFWTLSAFFNIRAANNVKNLAFIVDKLGTPCGALYLDALEGSTFFGSAKPYELIAVSENSRLNLISWLGPTTSALPKFRKLFDTACYYNVMVLMWSDGLAERRGIGFVRRDDFITKSLPPGVSWKEIVLS</sequence>
<evidence type="ECO:0000313" key="2">
    <source>
        <dbReference type="Proteomes" id="UP001153334"/>
    </source>
</evidence>
<reference evidence="1" key="1">
    <citation type="submission" date="2022-11" db="EMBL/GenBank/DDBJ databases">
        <title>Genome Sequence of Nemania bipapillata.</title>
        <authorList>
            <person name="Buettner E."/>
        </authorList>
    </citation>
    <scope>NUCLEOTIDE SEQUENCE</scope>
    <source>
        <strain evidence="1">CP14</strain>
    </source>
</reference>
<accession>A0ACC2IT06</accession>
<gene>
    <name evidence="1" type="ORF">ONZ43_g4024</name>
</gene>
<keyword evidence="2" id="KW-1185">Reference proteome</keyword>
<organism evidence="1 2">
    <name type="scientific">Nemania bipapillata</name>
    <dbReference type="NCBI Taxonomy" id="110536"/>
    <lineage>
        <taxon>Eukaryota</taxon>
        <taxon>Fungi</taxon>
        <taxon>Dikarya</taxon>
        <taxon>Ascomycota</taxon>
        <taxon>Pezizomycotina</taxon>
        <taxon>Sordariomycetes</taxon>
        <taxon>Xylariomycetidae</taxon>
        <taxon>Xylariales</taxon>
        <taxon>Xylariaceae</taxon>
        <taxon>Nemania</taxon>
    </lineage>
</organism>
<protein>
    <submittedName>
        <fullName evidence="1">Uncharacterized protein</fullName>
    </submittedName>
</protein>
<comment type="caution">
    <text evidence="1">The sequence shown here is derived from an EMBL/GenBank/DDBJ whole genome shotgun (WGS) entry which is preliminary data.</text>
</comment>
<name>A0ACC2IT06_9PEZI</name>
<proteinExistence type="predicted"/>
<evidence type="ECO:0000313" key="1">
    <source>
        <dbReference type="EMBL" id="KAJ8118283.1"/>
    </source>
</evidence>